<keyword evidence="2" id="KW-0805">Transcription regulation</keyword>
<dbReference type="Gene3D" id="1.10.1740.10">
    <property type="match status" value="1"/>
</dbReference>
<dbReference type="InterPro" id="IPR013324">
    <property type="entry name" value="RNA_pol_sigma_r3/r4-like"/>
</dbReference>
<evidence type="ECO:0000259" key="5">
    <source>
        <dbReference type="Pfam" id="PF04542"/>
    </source>
</evidence>
<dbReference type="RefSeq" id="WP_118258505.1">
    <property type="nucleotide sequence ID" value="NZ_CALBWO010000039.1"/>
</dbReference>
<dbReference type="InterPro" id="IPR036388">
    <property type="entry name" value="WH-like_DNA-bd_sf"/>
</dbReference>
<dbReference type="Pfam" id="PF08281">
    <property type="entry name" value="Sigma70_r4_2"/>
    <property type="match status" value="1"/>
</dbReference>
<dbReference type="Gene3D" id="1.10.10.10">
    <property type="entry name" value="Winged helix-like DNA-binding domain superfamily/Winged helix DNA-binding domain"/>
    <property type="match status" value="1"/>
</dbReference>
<dbReference type="InterPro" id="IPR039425">
    <property type="entry name" value="RNA_pol_sigma-70-like"/>
</dbReference>
<dbReference type="GO" id="GO:0006352">
    <property type="term" value="P:DNA-templated transcription initiation"/>
    <property type="evidence" value="ECO:0007669"/>
    <property type="project" value="InterPro"/>
</dbReference>
<name>A0A412X5Z6_9BACT</name>
<dbReference type="InterPro" id="IPR013325">
    <property type="entry name" value="RNA_pol_sigma_r2"/>
</dbReference>
<dbReference type="PANTHER" id="PTHR43133">
    <property type="entry name" value="RNA POLYMERASE ECF-TYPE SIGMA FACTO"/>
    <property type="match status" value="1"/>
</dbReference>
<dbReference type="STRING" id="1121130.GCA_000519105_00210"/>
<dbReference type="InterPro" id="IPR007627">
    <property type="entry name" value="RNA_pol_sigma70_r2"/>
</dbReference>
<dbReference type="GO" id="GO:0003677">
    <property type="term" value="F:DNA binding"/>
    <property type="evidence" value="ECO:0007669"/>
    <property type="project" value="InterPro"/>
</dbReference>
<proteinExistence type="inferred from homology"/>
<organism evidence="7 8">
    <name type="scientific">Butyricimonas virosa</name>
    <dbReference type="NCBI Taxonomy" id="544645"/>
    <lineage>
        <taxon>Bacteria</taxon>
        <taxon>Pseudomonadati</taxon>
        <taxon>Bacteroidota</taxon>
        <taxon>Bacteroidia</taxon>
        <taxon>Bacteroidales</taxon>
        <taxon>Odoribacteraceae</taxon>
        <taxon>Butyricimonas</taxon>
    </lineage>
</organism>
<dbReference type="InterPro" id="IPR013249">
    <property type="entry name" value="RNA_pol_sigma70_r4_t2"/>
</dbReference>
<dbReference type="GO" id="GO:0016987">
    <property type="term" value="F:sigma factor activity"/>
    <property type="evidence" value="ECO:0007669"/>
    <property type="project" value="UniProtKB-KW"/>
</dbReference>
<evidence type="ECO:0000256" key="2">
    <source>
        <dbReference type="ARBA" id="ARBA00023015"/>
    </source>
</evidence>
<feature type="domain" description="RNA polymerase sigma factor 70 region 4 type 2" evidence="6">
    <location>
        <begin position="120"/>
        <end position="166"/>
    </location>
</feature>
<dbReference type="SUPFAM" id="SSF88659">
    <property type="entry name" value="Sigma3 and sigma4 domains of RNA polymerase sigma factors"/>
    <property type="match status" value="1"/>
</dbReference>
<sequence>MTKREEQFLQRINAKQPEAFRELFSEFYNSLVLFAMGFVEQQDVAEDIVQEVFIVVWERDAQYPTYNAFRSFLYNSVKNAGLNHLKHKNVEEKYLASLNLEDEGDDIDLKMMEEELYRLLFKTIDELPDKCRNIFLLHLEGKGNEEIALLLNLSILTVKTQKKRAMSYIRERLGRVYFVMMSLGII</sequence>
<dbReference type="Pfam" id="PF04542">
    <property type="entry name" value="Sigma70_r2"/>
    <property type="match status" value="1"/>
</dbReference>
<evidence type="ECO:0000256" key="4">
    <source>
        <dbReference type="ARBA" id="ARBA00023163"/>
    </source>
</evidence>
<evidence type="ECO:0000259" key="6">
    <source>
        <dbReference type="Pfam" id="PF08281"/>
    </source>
</evidence>
<evidence type="ECO:0000313" key="8">
    <source>
        <dbReference type="Proteomes" id="UP000283589"/>
    </source>
</evidence>
<comment type="similarity">
    <text evidence="1">Belongs to the sigma-70 factor family. ECF subfamily.</text>
</comment>
<gene>
    <name evidence="7" type="ORF">DWW18_02390</name>
</gene>
<dbReference type="SUPFAM" id="SSF88946">
    <property type="entry name" value="Sigma2 domain of RNA polymerase sigma factors"/>
    <property type="match status" value="1"/>
</dbReference>
<dbReference type="InterPro" id="IPR014327">
    <property type="entry name" value="RNA_pol_sigma70_bacteroid"/>
</dbReference>
<keyword evidence="3" id="KW-0731">Sigma factor</keyword>
<accession>A0A412X5Z6</accession>
<reference evidence="7 8" key="1">
    <citation type="submission" date="2018-08" db="EMBL/GenBank/DDBJ databases">
        <title>A genome reference for cultivated species of the human gut microbiota.</title>
        <authorList>
            <person name="Zou Y."/>
            <person name="Xue W."/>
            <person name="Luo G."/>
        </authorList>
    </citation>
    <scope>NUCLEOTIDE SEQUENCE [LARGE SCALE GENOMIC DNA]</scope>
    <source>
        <strain evidence="7 8">AF14-49</strain>
    </source>
</reference>
<evidence type="ECO:0000256" key="3">
    <source>
        <dbReference type="ARBA" id="ARBA00023082"/>
    </source>
</evidence>
<comment type="caution">
    <text evidence="7">The sequence shown here is derived from an EMBL/GenBank/DDBJ whole genome shotgun (WGS) entry which is preliminary data.</text>
</comment>
<protein>
    <submittedName>
        <fullName evidence="7">RNA polymerase sigma-70 factor</fullName>
    </submittedName>
</protein>
<dbReference type="Proteomes" id="UP000283589">
    <property type="component" value="Unassembled WGS sequence"/>
</dbReference>
<dbReference type="EMBL" id="QRZA01000002">
    <property type="protein sequence ID" value="RGV36281.1"/>
    <property type="molecule type" value="Genomic_DNA"/>
</dbReference>
<dbReference type="NCBIfam" id="TIGR02937">
    <property type="entry name" value="sigma70-ECF"/>
    <property type="match status" value="1"/>
</dbReference>
<dbReference type="PANTHER" id="PTHR43133:SF46">
    <property type="entry name" value="RNA POLYMERASE SIGMA-70 FACTOR ECF SUBFAMILY"/>
    <property type="match status" value="1"/>
</dbReference>
<dbReference type="NCBIfam" id="TIGR02985">
    <property type="entry name" value="Sig70_bacteroi1"/>
    <property type="match status" value="1"/>
</dbReference>
<feature type="domain" description="RNA polymerase sigma-70 region 2" evidence="5">
    <location>
        <begin position="23"/>
        <end position="88"/>
    </location>
</feature>
<keyword evidence="4" id="KW-0804">Transcription</keyword>
<dbReference type="AlphaFoldDB" id="A0A412X5Z6"/>
<evidence type="ECO:0000256" key="1">
    <source>
        <dbReference type="ARBA" id="ARBA00010641"/>
    </source>
</evidence>
<evidence type="ECO:0000313" key="7">
    <source>
        <dbReference type="EMBL" id="RGV36281.1"/>
    </source>
</evidence>
<dbReference type="InterPro" id="IPR014284">
    <property type="entry name" value="RNA_pol_sigma-70_dom"/>
</dbReference>